<name>A0A369W4T3_9HYPH</name>
<dbReference type="GO" id="GO:0008654">
    <property type="term" value="P:phospholipid biosynthetic process"/>
    <property type="evidence" value="ECO:0007669"/>
    <property type="project" value="UniProtKB-KW"/>
</dbReference>
<feature type="domain" description="Glycerol-3-phosphate dehydrogenase NAD-dependent C-terminal" evidence="14">
    <location>
        <begin position="209"/>
        <end position="349"/>
    </location>
</feature>
<dbReference type="InterPro" id="IPR036291">
    <property type="entry name" value="NAD(P)-bd_dom_sf"/>
</dbReference>
<keyword evidence="7" id="KW-0521">NADP</keyword>
<comment type="subcellular location">
    <subcellularLocation>
        <location evidence="7">Cytoplasm</location>
    </subcellularLocation>
</comment>
<dbReference type="Pfam" id="PF01210">
    <property type="entry name" value="NAD_Gly3P_dh_N"/>
    <property type="match status" value="1"/>
</dbReference>
<comment type="similarity">
    <text evidence="1 7 11">Belongs to the NAD-dependent glycerol-3-phosphate dehydrogenase family.</text>
</comment>
<evidence type="ECO:0000313" key="15">
    <source>
        <dbReference type="EMBL" id="RDE09706.1"/>
    </source>
</evidence>
<feature type="active site" description="Proton acceptor" evidence="7 8">
    <location>
        <position position="220"/>
    </location>
</feature>
<evidence type="ECO:0000256" key="6">
    <source>
        <dbReference type="ARBA" id="ARBA00023264"/>
    </source>
</evidence>
<keyword evidence="7" id="KW-0547">Nucleotide-binding</keyword>
<feature type="binding site" evidence="7">
    <location>
        <position position="220"/>
    </location>
    <ligand>
        <name>sn-glycerol 3-phosphate</name>
        <dbReference type="ChEBI" id="CHEBI:57597"/>
    </ligand>
</feature>
<feature type="binding site" evidence="7">
    <location>
        <position position="64"/>
    </location>
    <ligand>
        <name>NADPH</name>
        <dbReference type="ChEBI" id="CHEBI:57783"/>
    </ligand>
</feature>
<feature type="binding site" evidence="7">
    <location>
        <position position="81"/>
    </location>
    <ligand>
        <name>NADPH</name>
        <dbReference type="ChEBI" id="CHEBI:57783"/>
    </ligand>
</feature>
<feature type="binding site" evidence="7">
    <location>
        <position position="165"/>
    </location>
    <ligand>
        <name>sn-glycerol 3-phosphate</name>
        <dbReference type="ChEBI" id="CHEBI:57597"/>
    </ligand>
</feature>
<keyword evidence="5 7" id="KW-0594">Phospholipid biosynthesis</keyword>
<feature type="binding site" evidence="7">
    <location>
        <position position="283"/>
    </location>
    <ligand>
        <name>sn-glycerol 3-phosphate</name>
        <dbReference type="ChEBI" id="CHEBI:57597"/>
    </ligand>
</feature>
<dbReference type="InterPro" id="IPR013328">
    <property type="entry name" value="6PGD_dom2"/>
</dbReference>
<protein>
    <recommendedName>
        <fullName evidence="7">Glycerol-3-phosphate dehydrogenase [NAD(P)+]</fullName>
        <ecNumber evidence="7">1.1.1.94</ecNumber>
    </recommendedName>
    <alternativeName>
        <fullName evidence="7">NAD(P)(+)-dependent glycerol-3-phosphate dehydrogenase</fullName>
    </alternativeName>
    <alternativeName>
        <fullName evidence="7">NAD(P)H-dependent dihydroxyacetone-phosphate reductase</fullName>
    </alternativeName>
</protein>
<feature type="domain" description="Glycerol-3-phosphate dehydrogenase NAD-dependent N-terminal" evidence="13">
    <location>
        <begin position="36"/>
        <end position="185"/>
    </location>
</feature>
<keyword evidence="3 7" id="KW-0560">Oxidoreductase</keyword>
<feature type="binding site" evidence="7">
    <location>
        <position position="273"/>
    </location>
    <ligand>
        <name>sn-glycerol 3-phosphate</name>
        <dbReference type="ChEBI" id="CHEBI:57597"/>
    </ligand>
</feature>
<evidence type="ECO:0000256" key="11">
    <source>
        <dbReference type="RuleBase" id="RU000437"/>
    </source>
</evidence>
<keyword evidence="16" id="KW-1185">Reference proteome</keyword>
<dbReference type="UniPathway" id="UPA00940"/>
<dbReference type="GO" id="GO:0141152">
    <property type="term" value="F:glycerol-3-phosphate dehydrogenase (NAD+) activity"/>
    <property type="evidence" value="ECO:0007669"/>
    <property type="project" value="RHEA"/>
</dbReference>
<feature type="binding site" evidence="7">
    <location>
        <position position="169"/>
    </location>
    <ligand>
        <name>NADPH</name>
        <dbReference type="ChEBI" id="CHEBI:57783"/>
    </ligand>
</feature>
<keyword evidence="4 7" id="KW-0443">Lipid metabolism</keyword>
<evidence type="ECO:0000256" key="8">
    <source>
        <dbReference type="PIRSR" id="PIRSR000114-1"/>
    </source>
</evidence>
<feature type="binding site" evidence="7">
    <location>
        <position position="284"/>
    </location>
    <ligand>
        <name>NADPH</name>
        <dbReference type="ChEBI" id="CHEBI:57783"/>
    </ligand>
</feature>
<evidence type="ECO:0000256" key="12">
    <source>
        <dbReference type="RuleBase" id="RU000439"/>
    </source>
</evidence>
<feature type="binding site" evidence="7">
    <location>
        <position position="284"/>
    </location>
    <ligand>
        <name>sn-glycerol 3-phosphate</name>
        <dbReference type="ChEBI" id="CHEBI:57597"/>
    </ligand>
</feature>
<dbReference type="NCBIfam" id="NF000940">
    <property type="entry name" value="PRK00094.1-2"/>
    <property type="match status" value="1"/>
</dbReference>
<evidence type="ECO:0000256" key="7">
    <source>
        <dbReference type="HAMAP-Rule" id="MF_00394"/>
    </source>
</evidence>
<evidence type="ECO:0000313" key="16">
    <source>
        <dbReference type="Proteomes" id="UP000253759"/>
    </source>
</evidence>
<dbReference type="InterPro" id="IPR008927">
    <property type="entry name" value="6-PGluconate_DH-like_C_sf"/>
</dbReference>
<proteinExistence type="inferred from homology"/>
<evidence type="ECO:0000256" key="3">
    <source>
        <dbReference type="ARBA" id="ARBA00023002"/>
    </source>
</evidence>
<comment type="pathway">
    <text evidence="7">Membrane lipid metabolism; glycerophospholipid metabolism.</text>
</comment>
<feature type="binding site" evidence="9">
    <location>
        <position position="137"/>
    </location>
    <ligand>
        <name>substrate</name>
    </ligand>
</feature>
<evidence type="ECO:0000256" key="10">
    <source>
        <dbReference type="PIRSR" id="PIRSR000114-3"/>
    </source>
</evidence>
<feature type="binding site" evidence="10">
    <location>
        <position position="169"/>
    </location>
    <ligand>
        <name>NAD(+)</name>
        <dbReference type="ChEBI" id="CHEBI:57540"/>
    </ligand>
</feature>
<evidence type="ECO:0000259" key="13">
    <source>
        <dbReference type="Pfam" id="PF01210"/>
    </source>
</evidence>
<dbReference type="EC" id="1.1.1.94" evidence="7"/>
<dbReference type="GO" id="GO:0046168">
    <property type="term" value="P:glycerol-3-phosphate catabolic process"/>
    <property type="evidence" value="ECO:0007669"/>
    <property type="project" value="InterPro"/>
</dbReference>
<dbReference type="InterPro" id="IPR011128">
    <property type="entry name" value="G3P_DH_NAD-dep_N"/>
</dbReference>
<dbReference type="SUPFAM" id="SSF48179">
    <property type="entry name" value="6-phosphogluconate dehydrogenase C-terminal domain-like"/>
    <property type="match status" value="1"/>
</dbReference>
<dbReference type="GO" id="GO:0141153">
    <property type="term" value="F:glycerol-3-phosphate dehydrogenase (NADP+) activity"/>
    <property type="evidence" value="ECO:0007669"/>
    <property type="project" value="RHEA"/>
</dbReference>
<dbReference type="AlphaFoldDB" id="A0A369W4T3"/>
<dbReference type="InterPro" id="IPR006109">
    <property type="entry name" value="G3P_DH_NAD-dep_C"/>
</dbReference>
<feature type="binding site" evidence="7">
    <location>
        <position position="167"/>
    </location>
    <ligand>
        <name>sn-glycerol 3-phosphate</name>
        <dbReference type="ChEBI" id="CHEBI:57597"/>
    </ligand>
</feature>
<comment type="catalytic activity">
    <reaction evidence="7">
        <text>sn-glycerol 3-phosphate + NAD(+) = dihydroxyacetone phosphate + NADH + H(+)</text>
        <dbReference type="Rhea" id="RHEA:11092"/>
        <dbReference type="ChEBI" id="CHEBI:15378"/>
        <dbReference type="ChEBI" id="CHEBI:57540"/>
        <dbReference type="ChEBI" id="CHEBI:57597"/>
        <dbReference type="ChEBI" id="CHEBI:57642"/>
        <dbReference type="ChEBI" id="CHEBI:57945"/>
        <dbReference type="EC" id="1.1.1.94"/>
    </reaction>
</comment>
<feature type="binding site" evidence="7">
    <location>
        <position position="310"/>
    </location>
    <ligand>
        <name>NADPH</name>
        <dbReference type="ChEBI" id="CHEBI:57783"/>
    </ligand>
</feature>
<feature type="binding site" evidence="7">
    <location>
        <position position="137"/>
    </location>
    <ligand>
        <name>sn-glycerol 3-phosphate</name>
        <dbReference type="ChEBI" id="CHEBI:57597"/>
    </ligand>
</feature>
<dbReference type="Pfam" id="PF07479">
    <property type="entry name" value="NAD_Gly3P_dh_C"/>
    <property type="match status" value="1"/>
</dbReference>
<organism evidence="15 16">
    <name type="scientific">Pelagibacterium lacus</name>
    <dbReference type="NCBI Taxonomy" id="2282655"/>
    <lineage>
        <taxon>Bacteria</taxon>
        <taxon>Pseudomonadati</taxon>
        <taxon>Pseudomonadota</taxon>
        <taxon>Alphaproteobacteria</taxon>
        <taxon>Hyphomicrobiales</taxon>
        <taxon>Devosiaceae</taxon>
        <taxon>Pelagibacterium</taxon>
    </lineage>
</organism>
<dbReference type="NCBIfam" id="NF000942">
    <property type="entry name" value="PRK00094.1-4"/>
    <property type="match status" value="1"/>
</dbReference>
<keyword evidence="7 10" id="KW-0520">NAD</keyword>
<dbReference type="InterPro" id="IPR006168">
    <property type="entry name" value="G3P_DH_NAD-dep"/>
</dbReference>
<dbReference type="GO" id="GO:0005975">
    <property type="term" value="P:carbohydrate metabolic process"/>
    <property type="evidence" value="ECO:0007669"/>
    <property type="project" value="InterPro"/>
</dbReference>
<comment type="caution">
    <text evidence="15">The sequence shown here is derived from an EMBL/GenBank/DDBJ whole genome shotgun (WGS) entry which is preliminary data.</text>
</comment>
<sequence length="361" mass="36529">MGRSRAAGPGAGRRLCRGGAAALAARRTRQGGGVSIVVIGAGAWGAALAQAARFAGHAVTLVGRDTEAVAEINARHTITRYLGDLALDPGLVAQTGFAGLEAAEAVLMVVPAQATRATLAAIGPKKLAGKPVILCAKGLETTSHDRQSQILARHAPQAEPFVLSGPSFAHDVAAGKPTAVTLAGPSIERAETMAALLASDCFRPYASGDIVGVEMCGGLKNVYALGAGAIEGAGLGLSARSAFLARAYAELGRMIVALGGSEATLAGLAGIGDLALSCTSDQSRNYRFGMALGRGQSVAAIREGGMGLAEGVFTAPVARAVAEANHIDAPLIAAVDLLLSGEARIETIVPMLMRRPLKREG</sequence>
<feature type="binding site" evidence="10">
    <location>
        <position position="284"/>
    </location>
    <ligand>
        <name>NAD(+)</name>
        <dbReference type="ChEBI" id="CHEBI:57540"/>
    </ligand>
</feature>
<dbReference type="SUPFAM" id="SSF51735">
    <property type="entry name" value="NAD(P)-binding Rossmann-fold domains"/>
    <property type="match status" value="1"/>
</dbReference>
<feature type="binding site" evidence="7">
    <location>
        <position position="44"/>
    </location>
    <ligand>
        <name>NADPH</name>
        <dbReference type="ChEBI" id="CHEBI:57783"/>
    </ligand>
</feature>
<gene>
    <name evidence="7" type="primary">gpsA</name>
    <name evidence="15" type="ORF">DVH29_05885</name>
</gene>
<accession>A0A369W4T3</accession>
<evidence type="ECO:0000256" key="2">
    <source>
        <dbReference type="ARBA" id="ARBA00022516"/>
    </source>
</evidence>
<dbReference type="Gene3D" id="1.10.1040.10">
    <property type="entry name" value="N-(1-d-carboxylethyl)-l-norvaline Dehydrogenase, domain 2"/>
    <property type="match status" value="1"/>
</dbReference>
<evidence type="ECO:0000256" key="4">
    <source>
        <dbReference type="ARBA" id="ARBA00023098"/>
    </source>
</evidence>
<feature type="binding site" evidence="7">
    <location>
        <position position="285"/>
    </location>
    <ligand>
        <name>sn-glycerol 3-phosphate</name>
        <dbReference type="ChEBI" id="CHEBI:57597"/>
    </ligand>
</feature>
<dbReference type="GO" id="GO:0005829">
    <property type="term" value="C:cytosol"/>
    <property type="evidence" value="ECO:0007669"/>
    <property type="project" value="TreeGrafter"/>
</dbReference>
<dbReference type="PIRSF" id="PIRSF000114">
    <property type="entry name" value="Glycerol-3-P_dh"/>
    <property type="match status" value="1"/>
</dbReference>
<dbReference type="Gene3D" id="3.40.50.720">
    <property type="entry name" value="NAD(P)-binding Rossmann-like Domain"/>
    <property type="match status" value="1"/>
</dbReference>
<evidence type="ECO:0000256" key="5">
    <source>
        <dbReference type="ARBA" id="ARBA00023209"/>
    </source>
</evidence>
<comment type="function">
    <text evidence="7">Catalyzes the reduction of the glycolytic intermediate dihydroxyacetone phosphate (DHAP) to sn-glycerol 3-phosphate (G3P), the key precursor for phospholipid synthesis.</text>
</comment>
<dbReference type="PANTHER" id="PTHR11728">
    <property type="entry name" value="GLYCEROL-3-PHOSPHATE DEHYDROGENASE"/>
    <property type="match status" value="1"/>
</dbReference>
<comment type="catalytic activity">
    <reaction evidence="7 12">
        <text>sn-glycerol 3-phosphate + NADP(+) = dihydroxyacetone phosphate + NADPH + H(+)</text>
        <dbReference type="Rhea" id="RHEA:11096"/>
        <dbReference type="ChEBI" id="CHEBI:15378"/>
        <dbReference type="ChEBI" id="CHEBI:57597"/>
        <dbReference type="ChEBI" id="CHEBI:57642"/>
        <dbReference type="ChEBI" id="CHEBI:57783"/>
        <dbReference type="ChEBI" id="CHEBI:58349"/>
        <dbReference type="EC" id="1.1.1.94"/>
    </reaction>
</comment>
<evidence type="ECO:0000256" key="1">
    <source>
        <dbReference type="ARBA" id="ARBA00011009"/>
    </source>
</evidence>
<dbReference type="HAMAP" id="MF_00394">
    <property type="entry name" value="NAD_Glyc3P_dehydrog"/>
    <property type="match status" value="1"/>
</dbReference>
<dbReference type="PANTHER" id="PTHR11728:SF1">
    <property type="entry name" value="GLYCEROL-3-PHOSPHATE DEHYDROGENASE [NAD(+)] 2, CHLOROPLASTIC"/>
    <property type="match status" value="1"/>
</dbReference>
<keyword evidence="2 7" id="KW-0444">Lipid biosynthesis</keyword>
<evidence type="ECO:0000256" key="9">
    <source>
        <dbReference type="PIRSR" id="PIRSR000114-2"/>
    </source>
</evidence>
<keyword evidence="6 7" id="KW-1208">Phospholipid metabolism</keyword>
<comment type="caution">
    <text evidence="7">Lacks conserved residue(s) required for the propagation of feature annotation.</text>
</comment>
<dbReference type="GO" id="GO:0006650">
    <property type="term" value="P:glycerophospholipid metabolic process"/>
    <property type="evidence" value="ECO:0007669"/>
    <property type="project" value="UniProtKB-UniRule"/>
</dbReference>
<dbReference type="EMBL" id="QQNH01000005">
    <property type="protein sequence ID" value="RDE09706.1"/>
    <property type="molecule type" value="Genomic_DNA"/>
</dbReference>
<evidence type="ECO:0000259" key="14">
    <source>
        <dbReference type="Pfam" id="PF07479"/>
    </source>
</evidence>
<reference evidence="16" key="1">
    <citation type="submission" date="2018-07" db="EMBL/GenBank/DDBJ databases">
        <authorList>
            <person name="Liu B.-T."/>
            <person name="Du Z."/>
        </authorList>
    </citation>
    <scope>NUCLEOTIDE SEQUENCE [LARGE SCALE GENOMIC DNA]</scope>
    <source>
        <strain evidence="16">XYN52</strain>
    </source>
</reference>
<dbReference type="GO" id="GO:0051287">
    <property type="term" value="F:NAD binding"/>
    <property type="evidence" value="ECO:0007669"/>
    <property type="project" value="InterPro"/>
</dbReference>
<dbReference type="PRINTS" id="PR00077">
    <property type="entry name" value="GPDHDRGNASE"/>
</dbReference>
<feature type="binding site" evidence="9">
    <location>
        <begin position="284"/>
        <end position="285"/>
    </location>
    <ligand>
        <name>substrate</name>
    </ligand>
</feature>
<feature type="binding site" evidence="7">
    <location>
        <position position="308"/>
    </location>
    <ligand>
        <name>NADPH</name>
        <dbReference type="ChEBI" id="CHEBI:57783"/>
    </ligand>
</feature>
<keyword evidence="7" id="KW-0963">Cytoplasm</keyword>
<dbReference type="GO" id="GO:0046167">
    <property type="term" value="P:glycerol-3-phosphate biosynthetic process"/>
    <property type="evidence" value="ECO:0007669"/>
    <property type="project" value="UniProtKB-UniRule"/>
</dbReference>
<feature type="binding site" evidence="7">
    <location>
        <position position="137"/>
    </location>
    <ligand>
        <name>NADPH</name>
        <dbReference type="ChEBI" id="CHEBI:57783"/>
    </ligand>
</feature>
<dbReference type="Proteomes" id="UP000253759">
    <property type="component" value="Unassembled WGS sequence"/>
</dbReference>
<feature type="binding site" evidence="10">
    <location>
        <begin position="40"/>
        <end position="45"/>
    </location>
    <ligand>
        <name>NAD(+)</name>
        <dbReference type="ChEBI" id="CHEBI:57540"/>
    </ligand>
</feature>